<proteinExistence type="predicted"/>
<sequence>MRKAAVGGLAVSLAGCATVSGFPKSAFDTAQVNAEIAPYLLAAKVTAYDSCQAKKACRNDIIDARLRAIDLRFGEYERNLYKEGVGFGVGTDWIALALNGVGSVSAASKALSAASAGVLGARASFEKQALYNMTMPAMLAQMVAKRREVLARIREGESQDAAAYSLFRALNDIDDYAFAGTLPGAITEISNHAGVQATQANADIKAIQIVAPVAQDLQDRREKIATLLKAATPAQLGLLQRVSGGEPSDADPLINALNLLDSARTTEKLDTFCQRFTVSIGGPC</sequence>
<comment type="caution">
    <text evidence="1">The sequence shown here is derived from an EMBL/GenBank/DDBJ whole genome shotgun (WGS) entry which is preliminary data.</text>
</comment>
<evidence type="ECO:0008006" key="3">
    <source>
        <dbReference type="Google" id="ProtNLM"/>
    </source>
</evidence>
<gene>
    <name evidence="1" type="ORF">SIL82_16530</name>
</gene>
<dbReference type="PROSITE" id="PS51257">
    <property type="entry name" value="PROKAR_LIPOPROTEIN"/>
    <property type="match status" value="1"/>
</dbReference>
<dbReference type="Proteomes" id="UP001279660">
    <property type="component" value="Unassembled WGS sequence"/>
</dbReference>
<evidence type="ECO:0000313" key="1">
    <source>
        <dbReference type="EMBL" id="MDX5985863.1"/>
    </source>
</evidence>
<evidence type="ECO:0000313" key="2">
    <source>
        <dbReference type="Proteomes" id="UP001279660"/>
    </source>
</evidence>
<protein>
    <recommendedName>
        <fullName evidence="3">Lipoprotein</fullName>
    </recommendedName>
</protein>
<organism evidence="1 2">
    <name type="scientific">Sphingomonas echinoides</name>
    <dbReference type="NCBI Taxonomy" id="59803"/>
    <lineage>
        <taxon>Bacteria</taxon>
        <taxon>Pseudomonadati</taxon>
        <taxon>Pseudomonadota</taxon>
        <taxon>Alphaproteobacteria</taxon>
        <taxon>Sphingomonadales</taxon>
        <taxon>Sphingomonadaceae</taxon>
        <taxon>Sphingomonas</taxon>
    </lineage>
</organism>
<accession>A0ABU4PNX3</accession>
<name>A0ABU4PNX3_9SPHN</name>
<dbReference type="EMBL" id="JAWXXV010000001">
    <property type="protein sequence ID" value="MDX5985863.1"/>
    <property type="molecule type" value="Genomic_DNA"/>
</dbReference>
<dbReference type="RefSeq" id="WP_154651348.1">
    <property type="nucleotide sequence ID" value="NZ_JAWXXV010000001.1"/>
</dbReference>
<keyword evidence="2" id="KW-1185">Reference proteome</keyword>
<reference evidence="1 2" key="1">
    <citation type="submission" date="2023-11" db="EMBL/GenBank/DDBJ databases">
        <title>MicrobeMod: A computational toolkit for identifying prokaryotic methylation and restriction-modification with nanopore sequencing.</title>
        <authorList>
            <person name="Crits-Christoph A."/>
            <person name="Kang S.C."/>
            <person name="Lee H."/>
            <person name="Ostrov N."/>
        </authorList>
    </citation>
    <scope>NUCLEOTIDE SEQUENCE [LARGE SCALE GENOMIC DNA]</scope>
    <source>
        <strain evidence="1 2">ATCC 14820</strain>
    </source>
</reference>